<evidence type="ECO:0000259" key="12">
    <source>
        <dbReference type="PROSITE" id="PS50157"/>
    </source>
</evidence>
<evidence type="ECO:0000256" key="4">
    <source>
        <dbReference type="ARBA" id="ARBA00022771"/>
    </source>
</evidence>
<dbReference type="InterPro" id="IPR013087">
    <property type="entry name" value="Znf_C2H2_type"/>
</dbReference>
<evidence type="ECO:0000313" key="15">
    <source>
        <dbReference type="EMBL" id="VDK18146.1"/>
    </source>
</evidence>
<dbReference type="FunFam" id="1.10.10.60:FF:000012">
    <property type="entry name" value="Metastasis-associated 1 family, member 3"/>
    <property type="match status" value="1"/>
</dbReference>
<dbReference type="GO" id="GO:0003677">
    <property type="term" value="F:DNA binding"/>
    <property type="evidence" value="ECO:0007669"/>
    <property type="project" value="UniProtKB-KW"/>
</dbReference>
<keyword evidence="16" id="KW-1185">Reference proteome</keyword>
<evidence type="ECO:0000259" key="13">
    <source>
        <dbReference type="PROSITE" id="PS51156"/>
    </source>
</evidence>
<dbReference type="Gene3D" id="1.10.10.60">
    <property type="entry name" value="Homeodomain-like"/>
    <property type="match status" value="1"/>
</dbReference>
<accession>A0A0M3J0A9</accession>
<sequence>MNSGNHSEIQRNCHITKEVLLDHVKKHINRGKDYQAKVKKWADREITDEEREAIPDRDDAVFDFEAYELLACSQAVPRPGRNRELALHLLMENKGNIQAAVMDLMRSDTLDWEQYPIIYNNIYNDTDPWTPEDVQSFQDAIYKSEKDFHQVARDLGNKTVKQCVEFYYMWKKACPDDYRKLRNLRRKRQLLEMHQQVGNLLKSVVIEGSETSEAESDATYPSYATDQDQVLQDERFANLCLFTVHRTPVKKGAQPSADGYFHCRLCDKCFEKVKSLNAHMKSHAMKARAEAEAQAQLNLQFGAQAQQAQRTVQQAPQAHQNQQHSQAHQQHRHQQQAVAPTPRTPVCDKQPTVVSPNSSATVPSIAATNSAMAAAHHNALAQSPLARVAQNLSQNPFGALAQPGLAQDLFVQTSLSGDQLAQSTLMQSPLGQASLAAHSALGQSLTAASVLSQLPQAQALHFLNTLHHPTLTQ</sequence>
<reference evidence="17" key="1">
    <citation type="submission" date="2017-02" db="UniProtKB">
        <authorList>
            <consortium name="WormBaseParasite"/>
        </authorList>
    </citation>
    <scope>IDENTIFICATION</scope>
</reference>
<dbReference type="PROSITE" id="PS51156">
    <property type="entry name" value="ELM2"/>
    <property type="match status" value="1"/>
</dbReference>
<keyword evidence="7" id="KW-0238">DNA-binding</keyword>
<dbReference type="InterPro" id="IPR001005">
    <property type="entry name" value="SANT/Myb"/>
</dbReference>
<dbReference type="InterPro" id="IPR051066">
    <property type="entry name" value="Trans_reg/Corepressor"/>
</dbReference>
<evidence type="ECO:0000256" key="2">
    <source>
        <dbReference type="ARBA" id="ARBA00022491"/>
    </source>
</evidence>
<dbReference type="PANTHER" id="PTHR16089">
    <property type="entry name" value="REST COREPRESSOR COREST PROTEIN-RELATED"/>
    <property type="match status" value="1"/>
</dbReference>
<evidence type="ECO:0000256" key="5">
    <source>
        <dbReference type="ARBA" id="ARBA00022833"/>
    </source>
</evidence>
<dbReference type="SUPFAM" id="SSF57667">
    <property type="entry name" value="beta-beta-alpha zinc fingers"/>
    <property type="match status" value="1"/>
</dbReference>
<keyword evidence="5" id="KW-0862">Zinc</keyword>
<evidence type="ECO:0000256" key="9">
    <source>
        <dbReference type="ARBA" id="ARBA00023242"/>
    </source>
</evidence>
<dbReference type="GO" id="GO:0005667">
    <property type="term" value="C:transcription regulator complex"/>
    <property type="evidence" value="ECO:0007669"/>
    <property type="project" value="TreeGrafter"/>
</dbReference>
<dbReference type="InterPro" id="IPR000949">
    <property type="entry name" value="ELM2_dom"/>
</dbReference>
<dbReference type="GO" id="GO:0003714">
    <property type="term" value="F:transcription corepressor activity"/>
    <property type="evidence" value="ECO:0007669"/>
    <property type="project" value="TreeGrafter"/>
</dbReference>
<dbReference type="Pfam" id="PF00249">
    <property type="entry name" value="Myb_DNA-binding"/>
    <property type="match status" value="1"/>
</dbReference>
<comment type="subcellular location">
    <subcellularLocation>
        <location evidence="1">Nucleus</location>
    </subcellularLocation>
</comment>
<dbReference type="InterPro" id="IPR017884">
    <property type="entry name" value="SANT_dom"/>
</dbReference>
<feature type="compositionally biased region" description="Polar residues" evidence="11">
    <location>
        <begin position="352"/>
        <end position="361"/>
    </location>
</feature>
<feature type="region of interest" description="Disordered" evidence="11">
    <location>
        <begin position="307"/>
        <end position="361"/>
    </location>
</feature>
<evidence type="ECO:0000256" key="8">
    <source>
        <dbReference type="ARBA" id="ARBA00023163"/>
    </source>
</evidence>
<feature type="domain" description="C2H2-type" evidence="12">
    <location>
        <begin position="261"/>
        <end position="288"/>
    </location>
</feature>
<evidence type="ECO:0000313" key="17">
    <source>
        <dbReference type="WBParaSite" id="ASIM_0000094501-mRNA-1"/>
    </source>
</evidence>
<keyword evidence="9" id="KW-0539">Nucleus</keyword>
<evidence type="ECO:0000259" key="14">
    <source>
        <dbReference type="PROSITE" id="PS51293"/>
    </source>
</evidence>
<dbReference type="PROSITE" id="PS50157">
    <property type="entry name" value="ZINC_FINGER_C2H2_2"/>
    <property type="match status" value="1"/>
</dbReference>
<keyword evidence="4 10" id="KW-0863">Zinc-finger</keyword>
<dbReference type="PANTHER" id="PTHR16089:SF40">
    <property type="entry name" value="SUPPRESSOR OF ACTIVATED EGL-4 PROTEIN 1"/>
    <property type="match status" value="1"/>
</dbReference>
<evidence type="ECO:0000313" key="16">
    <source>
        <dbReference type="Proteomes" id="UP000267096"/>
    </source>
</evidence>
<dbReference type="PROSITE" id="PS51293">
    <property type="entry name" value="SANT"/>
    <property type="match status" value="1"/>
</dbReference>
<keyword evidence="3" id="KW-0479">Metal-binding</keyword>
<protein>
    <submittedName>
        <fullName evidence="17">Myb-like DNA-binding domain protein</fullName>
    </submittedName>
</protein>
<evidence type="ECO:0000256" key="10">
    <source>
        <dbReference type="PROSITE-ProRule" id="PRU00042"/>
    </source>
</evidence>
<keyword evidence="2" id="KW-0678">Repressor</keyword>
<dbReference type="InterPro" id="IPR009057">
    <property type="entry name" value="Homeodomain-like_sf"/>
</dbReference>
<dbReference type="SMART" id="SM00717">
    <property type="entry name" value="SANT"/>
    <property type="match status" value="1"/>
</dbReference>
<keyword evidence="6" id="KW-0805">Transcription regulation</keyword>
<proteinExistence type="predicted"/>
<dbReference type="InterPro" id="IPR036236">
    <property type="entry name" value="Znf_C2H2_sf"/>
</dbReference>
<evidence type="ECO:0000256" key="6">
    <source>
        <dbReference type="ARBA" id="ARBA00023015"/>
    </source>
</evidence>
<dbReference type="PROSITE" id="PS00028">
    <property type="entry name" value="ZINC_FINGER_C2H2_1"/>
    <property type="match status" value="1"/>
</dbReference>
<feature type="compositionally biased region" description="Low complexity" evidence="11">
    <location>
        <begin position="307"/>
        <end position="328"/>
    </location>
</feature>
<dbReference type="Proteomes" id="UP000267096">
    <property type="component" value="Unassembled WGS sequence"/>
</dbReference>
<gene>
    <name evidence="15" type="ORF">ASIM_LOCUS842</name>
</gene>
<dbReference type="OrthoDB" id="10258692at2759"/>
<dbReference type="WBParaSite" id="ASIM_0000094501-mRNA-1">
    <property type="protein sequence ID" value="ASIM_0000094501-mRNA-1"/>
    <property type="gene ID" value="ASIM_0000094501"/>
</dbReference>
<feature type="domain" description="SANT" evidence="14">
    <location>
        <begin position="124"/>
        <end position="175"/>
    </location>
</feature>
<dbReference type="GO" id="GO:0000118">
    <property type="term" value="C:histone deacetylase complex"/>
    <property type="evidence" value="ECO:0007669"/>
    <property type="project" value="TreeGrafter"/>
</dbReference>
<keyword evidence="8" id="KW-0804">Transcription</keyword>
<evidence type="ECO:0000256" key="1">
    <source>
        <dbReference type="ARBA" id="ARBA00004123"/>
    </source>
</evidence>
<dbReference type="GO" id="GO:0008270">
    <property type="term" value="F:zinc ion binding"/>
    <property type="evidence" value="ECO:0007669"/>
    <property type="project" value="UniProtKB-KW"/>
</dbReference>
<dbReference type="EMBL" id="UYRR01000710">
    <property type="protein sequence ID" value="VDK18146.1"/>
    <property type="molecule type" value="Genomic_DNA"/>
</dbReference>
<organism evidence="17">
    <name type="scientific">Anisakis simplex</name>
    <name type="common">Herring worm</name>
    <dbReference type="NCBI Taxonomy" id="6269"/>
    <lineage>
        <taxon>Eukaryota</taxon>
        <taxon>Metazoa</taxon>
        <taxon>Ecdysozoa</taxon>
        <taxon>Nematoda</taxon>
        <taxon>Chromadorea</taxon>
        <taxon>Rhabditida</taxon>
        <taxon>Spirurina</taxon>
        <taxon>Ascaridomorpha</taxon>
        <taxon>Ascaridoidea</taxon>
        <taxon>Anisakidae</taxon>
        <taxon>Anisakis</taxon>
        <taxon>Anisakis simplex complex</taxon>
    </lineage>
</organism>
<dbReference type="AlphaFoldDB" id="A0A0M3J0A9"/>
<name>A0A0M3J0A9_ANISI</name>
<feature type="domain" description="ELM2" evidence="13">
    <location>
        <begin position="26"/>
        <end position="108"/>
    </location>
</feature>
<evidence type="ECO:0000256" key="3">
    <source>
        <dbReference type="ARBA" id="ARBA00022723"/>
    </source>
</evidence>
<evidence type="ECO:0000256" key="7">
    <source>
        <dbReference type="ARBA" id="ARBA00023125"/>
    </source>
</evidence>
<evidence type="ECO:0000256" key="11">
    <source>
        <dbReference type="SAM" id="MobiDB-lite"/>
    </source>
</evidence>
<reference evidence="15 16" key="2">
    <citation type="submission" date="2018-11" db="EMBL/GenBank/DDBJ databases">
        <authorList>
            <consortium name="Pathogen Informatics"/>
        </authorList>
    </citation>
    <scope>NUCLEOTIDE SEQUENCE [LARGE SCALE GENOMIC DNA]</scope>
</reference>
<dbReference type="GO" id="GO:0006357">
    <property type="term" value="P:regulation of transcription by RNA polymerase II"/>
    <property type="evidence" value="ECO:0007669"/>
    <property type="project" value="TreeGrafter"/>
</dbReference>
<dbReference type="SUPFAM" id="SSF46689">
    <property type="entry name" value="Homeodomain-like"/>
    <property type="match status" value="1"/>
</dbReference>